<protein>
    <submittedName>
        <fullName evidence="1">Uncharacterized protein</fullName>
    </submittedName>
</protein>
<evidence type="ECO:0000313" key="1">
    <source>
        <dbReference type="EMBL" id="KAF4046196.1"/>
    </source>
</evidence>
<dbReference type="EMBL" id="WSZM01000028">
    <property type="protein sequence ID" value="KAF4046196.1"/>
    <property type="molecule type" value="Genomic_DNA"/>
</dbReference>
<dbReference type="AlphaFoldDB" id="A0A833TT16"/>
<keyword evidence="3" id="KW-1185">Reference proteome</keyword>
<evidence type="ECO:0000313" key="2">
    <source>
        <dbReference type="EMBL" id="KAF4136187.1"/>
    </source>
</evidence>
<reference evidence="1" key="1">
    <citation type="submission" date="2020-04" db="EMBL/GenBank/DDBJ databases">
        <title>Hybrid Assembly of Korean Phytophthora infestans isolates.</title>
        <authorList>
            <person name="Prokchorchik M."/>
            <person name="Lee Y."/>
            <person name="Seo J."/>
            <person name="Cho J.-H."/>
            <person name="Park Y.-E."/>
            <person name="Jang D.-C."/>
            <person name="Im J.-S."/>
            <person name="Choi J.-G."/>
            <person name="Park H.-J."/>
            <person name="Lee G.-B."/>
            <person name="Lee Y.-G."/>
            <person name="Hong S.-Y."/>
            <person name="Cho K."/>
            <person name="Sohn K.H."/>
        </authorList>
    </citation>
    <scope>NUCLEOTIDE SEQUENCE</scope>
    <source>
        <strain evidence="1">KR_1_A1</strain>
        <strain evidence="2">KR_2_A2</strain>
    </source>
</reference>
<name>A0A833TT16_PHYIN</name>
<sequence>MPGRLAPKQLQMRLRLLKRTYGKQLARFPRASYTYIGLIQMQPISPEFAYSFQPKPNARRYIFSDDSAADVRQQAGKPEGKLGSYYLQLYQELFALLGL</sequence>
<organism evidence="1 3">
    <name type="scientific">Phytophthora infestans</name>
    <name type="common">Potato late blight agent</name>
    <name type="synonym">Botrytis infestans</name>
    <dbReference type="NCBI Taxonomy" id="4787"/>
    <lineage>
        <taxon>Eukaryota</taxon>
        <taxon>Sar</taxon>
        <taxon>Stramenopiles</taxon>
        <taxon>Oomycota</taxon>
        <taxon>Peronosporomycetes</taxon>
        <taxon>Peronosporales</taxon>
        <taxon>Peronosporaceae</taxon>
        <taxon>Phytophthora</taxon>
    </lineage>
</organism>
<dbReference type="Proteomes" id="UP000602510">
    <property type="component" value="Unassembled WGS sequence"/>
</dbReference>
<evidence type="ECO:0000313" key="3">
    <source>
        <dbReference type="Proteomes" id="UP000602510"/>
    </source>
</evidence>
<dbReference type="EMBL" id="JAACNO010001996">
    <property type="protein sequence ID" value="KAF4136187.1"/>
    <property type="molecule type" value="Genomic_DNA"/>
</dbReference>
<proteinExistence type="predicted"/>
<dbReference type="Proteomes" id="UP000704712">
    <property type="component" value="Unassembled WGS sequence"/>
</dbReference>
<comment type="caution">
    <text evidence="1">The sequence shown here is derived from an EMBL/GenBank/DDBJ whole genome shotgun (WGS) entry which is preliminary data.</text>
</comment>
<gene>
    <name evidence="1" type="ORF">GN244_ATG01424</name>
    <name evidence="2" type="ORF">GN958_ATG14627</name>
</gene>
<accession>A0A833TT16</accession>